<feature type="region of interest" description="Disordered" evidence="1">
    <location>
        <begin position="1"/>
        <end position="71"/>
    </location>
</feature>
<accession>A0A918BQM9</accession>
<name>A0A918BQM9_9ACTN</name>
<dbReference type="RefSeq" id="WP_189220408.1">
    <property type="nucleotide sequence ID" value="NZ_BMQK01000024.1"/>
</dbReference>
<reference evidence="2" key="2">
    <citation type="submission" date="2020-09" db="EMBL/GenBank/DDBJ databases">
        <authorList>
            <person name="Sun Q."/>
            <person name="Ohkuma M."/>
        </authorList>
    </citation>
    <scope>NUCLEOTIDE SEQUENCE</scope>
    <source>
        <strain evidence="2">JCM 3131</strain>
    </source>
</reference>
<protein>
    <submittedName>
        <fullName evidence="2">Uncharacterized protein</fullName>
    </submittedName>
</protein>
<sequence length="71" mass="6944">MLPALGTAVAPAPADAGADVPVRRSGSPEQFPAHAGRGDVPAGPGPTPVKSAGRSSACPATVDELAEERTV</sequence>
<organism evidence="2 3">
    <name type="scientific">Streptomyces ruber</name>
    <dbReference type="NCBI Taxonomy" id="83378"/>
    <lineage>
        <taxon>Bacteria</taxon>
        <taxon>Bacillati</taxon>
        <taxon>Actinomycetota</taxon>
        <taxon>Actinomycetes</taxon>
        <taxon>Kitasatosporales</taxon>
        <taxon>Streptomycetaceae</taxon>
        <taxon>Streptomyces</taxon>
    </lineage>
</organism>
<feature type="compositionally biased region" description="Low complexity" evidence="1">
    <location>
        <begin position="1"/>
        <end position="20"/>
    </location>
</feature>
<reference evidence="2" key="1">
    <citation type="journal article" date="2014" name="Int. J. Syst. Evol. Microbiol.">
        <title>Complete genome sequence of Corynebacterium casei LMG S-19264T (=DSM 44701T), isolated from a smear-ripened cheese.</title>
        <authorList>
            <consortium name="US DOE Joint Genome Institute (JGI-PGF)"/>
            <person name="Walter F."/>
            <person name="Albersmeier A."/>
            <person name="Kalinowski J."/>
            <person name="Ruckert C."/>
        </authorList>
    </citation>
    <scope>NUCLEOTIDE SEQUENCE</scope>
    <source>
        <strain evidence="2">JCM 3131</strain>
    </source>
</reference>
<dbReference type="Proteomes" id="UP000620156">
    <property type="component" value="Unassembled WGS sequence"/>
</dbReference>
<keyword evidence="3" id="KW-1185">Reference proteome</keyword>
<dbReference type="AlphaFoldDB" id="A0A918BQM9"/>
<evidence type="ECO:0000313" key="3">
    <source>
        <dbReference type="Proteomes" id="UP000620156"/>
    </source>
</evidence>
<evidence type="ECO:0000313" key="2">
    <source>
        <dbReference type="EMBL" id="GGQ86083.1"/>
    </source>
</evidence>
<proteinExistence type="predicted"/>
<gene>
    <name evidence="2" type="ORF">GCM10010145_64390</name>
</gene>
<dbReference type="EMBL" id="BMQK01000024">
    <property type="protein sequence ID" value="GGQ86083.1"/>
    <property type="molecule type" value="Genomic_DNA"/>
</dbReference>
<comment type="caution">
    <text evidence="2">The sequence shown here is derived from an EMBL/GenBank/DDBJ whole genome shotgun (WGS) entry which is preliminary data.</text>
</comment>
<evidence type="ECO:0000256" key="1">
    <source>
        <dbReference type="SAM" id="MobiDB-lite"/>
    </source>
</evidence>